<dbReference type="InterPro" id="IPR043128">
    <property type="entry name" value="Rev_trsase/Diguanyl_cyclase"/>
</dbReference>
<keyword evidence="3" id="KW-1185">Reference proteome</keyword>
<evidence type="ECO:0000313" key="2">
    <source>
        <dbReference type="EMBL" id="RMB97348.1"/>
    </source>
</evidence>
<sequence>MVSKGDMVTNSGNDDYRENLSSKNLPTLSGEQLTKDLGSWEAPSGEEQLLQYVDDLLIATKTQEACLEWMYQDVEIVVTNIVNPASFLSGSMGEPVIHECLEAIEATCSSCLDLKDTLPENTETWSTDGSSCVISGRHAGKAKFHTELHLDRSKNFQFLRFKRSRRKEFRPNIPLAHWIYNGL</sequence>
<comment type="caution">
    <text evidence="2">The sequence shown here is derived from an EMBL/GenBank/DDBJ whole genome shotgun (WGS) entry which is preliminary data.</text>
</comment>
<dbReference type="OrthoDB" id="1430630at2759"/>
<evidence type="ECO:0008006" key="4">
    <source>
        <dbReference type="Google" id="ProtNLM"/>
    </source>
</evidence>
<dbReference type="Proteomes" id="UP000269221">
    <property type="component" value="Unassembled WGS sequence"/>
</dbReference>
<protein>
    <recommendedName>
        <fullName evidence="4">Reverse transcriptase domain-containing protein</fullName>
    </recommendedName>
</protein>
<dbReference type="AlphaFoldDB" id="A0A3M0J908"/>
<dbReference type="Gene3D" id="3.30.70.270">
    <property type="match status" value="1"/>
</dbReference>
<evidence type="ECO:0000256" key="1">
    <source>
        <dbReference type="SAM" id="MobiDB-lite"/>
    </source>
</evidence>
<evidence type="ECO:0000313" key="3">
    <source>
        <dbReference type="Proteomes" id="UP000269221"/>
    </source>
</evidence>
<gene>
    <name evidence="2" type="ORF">DUI87_26163</name>
</gene>
<proteinExistence type="predicted"/>
<name>A0A3M0J908_HIRRU</name>
<dbReference type="EMBL" id="QRBI01000163">
    <property type="protein sequence ID" value="RMB97348.1"/>
    <property type="molecule type" value="Genomic_DNA"/>
</dbReference>
<organism evidence="2 3">
    <name type="scientific">Hirundo rustica rustica</name>
    <dbReference type="NCBI Taxonomy" id="333673"/>
    <lineage>
        <taxon>Eukaryota</taxon>
        <taxon>Metazoa</taxon>
        <taxon>Chordata</taxon>
        <taxon>Craniata</taxon>
        <taxon>Vertebrata</taxon>
        <taxon>Euteleostomi</taxon>
        <taxon>Archelosauria</taxon>
        <taxon>Archosauria</taxon>
        <taxon>Dinosauria</taxon>
        <taxon>Saurischia</taxon>
        <taxon>Theropoda</taxon>
        <taxon>Coelurosauria</taxon>
        <taxon>Aves</taxon>
        <taxon>Neognathae</taxon>
        <taxon>Neoaves</taxon>
        <taxon>Telluraves</taxon>
        <taxon>Australaves</taxon>
        <taxon>Passeriformes</taxon>
        <taxon>Sylvioidea</taxon>
        <taxon>Hirundinidae</taxon>
        <taxon>Hirundo</taxon>
    </lineage>
</organism>
<accession>A0A3M0J908</accession>
<feature type="region of interest" description="Disordered" evidence="1">
    <location>
        <begin position="1"/>
        <end position="30"/>
    </location>
</feature>
<feature type="compositionally biased region" description="Polar residues" evidence="1">
    <location>
        <begin position="21"/>
        <end position="30"/>
    </location>
</feature>
<reference evidence="2 3" key="1">
    <citation type="submission" date="2018-07" db="EMBL/GenBank/DDBJ databases">
        <title>A high quality draft genome assembly of the barn swallow (H. rustica rustica).</title>
        <authorList>
            <person name="Formenti G."/>
            <person name="Chiara M."/>
            <person name="Poveda L."/>
            <person name="Francoijs K.-J."/>
            <person name="Bonisoli-Alquati A."/>
            <person name="Canova L."/>
            <person name="Gianfranceschi L."/>
            <person name="Horner D.S."/>
            <person name="Saino N."/>
        </authorList>
    </citation>
    <scope>NUCLEOTIDE SEQUENCE [LARGE SCALE GENOMIC DNA]</scope>
    <source>
        <strain evidence="2">Chelidonia</strain>
        <tissue evidence="2">Blood</tissue>
    </source>
</reference>